<feature type="region of interest" description="Disordered" evidence="6">
    <location>
        <begin position="1328"/>
        <end position="1369"/>
    </location>
</feature>
<dbReference type="Pfam" id="PF01426">
    <property type="entry name" value="BAH"/>
    <property type="match status" value="1"/>
</dbReference>
<dbReference type="InterPro" id="IPR001965">
    <property type="entry name" value="Znf_PHD"/>
</dbReference>
<feature type="region of interest" description="Disordered" evidence="6">
    <location>
        <begin position="1383"/>
        <end position="1663"/>
    </location>
</feature>
<dbReference type="PROSITE" id="PS51156">
    <property type="entry name" value="ELM2"/>
    <property type="match status" value="1"/>
</dbReference>
<feature type="compositionally biased region" description="Basic and acidic residues" evidence="6">
    <location>
        <begin position="716"/>
        <end position="727"/>
    </location>
</feature>
<dbReference type="SMART" id="SM00439">
    <property type="entry name" value="BAH"/>
    <property type="match status" value="1"/>
</dbReference>
<feature type="region of interest" description="Disordered" evidence="6">
    <location>
        <begin position="526"/>
        <end position="586"/>
    </location>
</feature>
<dbReference type="FunFam" id="3.30.40.10:FF:000899">
    <property type="entry name" value="PHD finger and BAH domain-containing protein"/>
    <property type="match status" value="1"/>
</dbReference>
<dbReference type="InterPro" id="IPR001005">
    <property type="entry name" value="SANT/Myb"/>
</dbReference>
<accession>A0A9P7MT67</accession>
<evidence type="ECO:0000256" key="3">
    <source>
        <dbReference type="ARBA" id="ARBA00022833"/>
    </source>
</evidence>
<feature type="region of interest" description="Disordered" evidence="6">
    <location>
        <begin position="847"/>
        <end position="915"/>
    </location>
</feature>
<reference evidence="12" key="1">
    <citation type="journal article" date="2020" name="bioRxiv">
        <title>Whole genome comparisons of ergot fungi reveals the divergence and evolution of species within the genus Claviceps are the result of varying mechanisms driving genome evolution and host range expansion.</title>
        <authorList>
            <person name="Wyka S.A."/>
            <person name="Mondo S.J."/>
            <person name="Liu M."/>
            <person name="Dettman J."/>
            <person name="Nalam V."/>
            <person name="Broders K.D."/>
        </authorList>
    </citation>
    <scope>NUCLEOTIDE SEQUENCE</scope>
    <source>
        <strain evidence="12">CCC 1102</strain>
    </source>
</reference>
<feature type="compositionally biased region" description="Low complexity" evidence="6">
    <location>
        <begin position="1564"/>
        <end position="1579"/>
    </location>
</feature>
<dbReference type="InterPro" id="IPR034732">
    <property type="entry name" value="EPHD"/>
</dbReference>
<dbReference type="GO" id="GO:0048189">
    <property type="term" value="C:Lid2 complex"/>
    <property type="evidence" value="ECO:0007669"/>
    <property type="project" value="TreeGrafter"/>
</dbReference>
<keyword evidence="2 5" id="KW-0863">Zinc-finger</keyword>
<feature type="compositionally biased region" description="Pro residues" evidence="6">
    <location>
        <begin position="1353"/>
        <end position="1364"/>
    </location>
</feature>
<evidence type="ECO:0000259" key="7">
    <source>
        <dbReference type="PROSITE" id="PS50016"/>
    </source>
</evidence>
<feature type="region of interest" description="Disordered" evidence="6">
    <location>
        <begin position="1209"/>
        <end position="1263"/>
    </location>
</feature>
<dbReference type="SMART" id="SM01189">
    <property type="entry name" value="ELM2"/>
    <property type="match status" value="1"/>
</dbReference>
<dbReference type="Gene3D" id="3.30.40.10">
    <property type="entry name" value="Zinc/RING finger domain, C3HC4 (zinc finger)"/>
    <property type="match status" value="2"/>
</dbReference>
<proteinExistence type="predicted"/>
<protein>
    <recommendedName>
        <fullName evidence="14">PHD finger and BAH domain protein (Snt2)</fullName>
    </recommendedName>
</protein>
<dbReference type="InterPro" id="IPR017884">
    <property type="entry name" value="SANT_dom"/>
</dbReference>
<dbReference type="SMART" id="SM00249">
    <property type="entry name" value="PHD"/>
    <property type="match status" value="3"/>
</dbReference>
<dbReference type="Gene3D" id="2.30.30.490">
    <property type="match status" value="1"/>
</dbReference>
<dbReference type="SUPFAM" id="SSF57903">
    <property type="entry name" value="FYVE/PHD zinc finger"/>
    <property type="match status" value="2"/>
</dbReference>
<dbReference type="CDD" id="cd15497">
    <property type="entry name" value="PHD1_Snt2p_like"/>
    <property type="match status" value="1"/>
</dbReference>
<dbReference type="Pfam" id="PF13832">
    <property type="entry name" value="zf-HC5HC2H_2"/>
    <property type="match status" value="1"/>
</dbReference>
<dbReference type="PANTHER" id="PTHR47672:SF1">
    <property type="entry name" value="E3 UBIQUITIN-PROTEIN LIGASE SNT2"/>
    <property type="match status" value="1"/>
</dbReference>
<dbReference type="PROSITE" id="PS51805">
    <property type="entry name" value="EPHD"/>
    <property type="match status" value="1"/>
</dbReference>
<feature type="compositionally biased region" description="Acidic residues" evidence="6">
    <location>
        <begin position="426"/>
        <end position="439"/>
    </location>
</feature>
<evidence type="ECO:0000313" key="13">
    <source>
        <dbReference type="Proteomes" id="UP000784919"/>
    </source>
</evidence>
<feature type="compositionally biased region" description="Pro residues" evidence="6">
    <location>
        <begin position="1389"/>
        <end position="1417"/>
    </location>
</feature>
<feature type="domain" description="SANT" evidence="10">
    <location>
        <begin position="653"/>
        <end position="698"/>
    </location>
</feature>
<dbReference type="InterPro" id="IPR043151">
    <property type="entry name" value="BAH_sf"/>
</dbReference>
<evidence type="ECO:0008006" key="14">
    <source>
        <dbReference type="Google" id="ProtNLM"/>
    </source>
</evidence>
<dbReference type="InterPro" id="IPR002219">
    <property type="entry name" value="PKC_DAG/PE"/>
</dbReference>
<evidence type="ECO:0000259" key="10">
    <source>
        <dbReference type="PROSITE" id="PS51293"/>
    </source>
</evidence>
<dbReference type="SMART" id="SM00109">
    <property type="entry name" value="C1"/>
    <property type="match status" value="2"/>
</dbReference>
<feature type="domain" description="PHD-type" evidence="11">
    <location>
        <begin position="1024"/>
        <end position="1156"/>
    </location>
</feature>
<feature type="compositionally biased region" description="Basic and acidic residues" evidence="6">
    <location>
        <begin position="871"/>
        <end position="881"/>
    </location>
</feature>
<dbReference type="InterPro" id="IPR013083">
    <property type="entry name" value="Znf_RING/FYVE/PHD"/>
</dbReference>
<feature type="compositionally biased region" description="Pro residues" evidence="6">
    <location>
        <begin position="1474"/>
        <end position="1502"/>
    </location>
</feature>
<dbReference type="OrthoDB" id="336088at2759"/>
<feature type="domain" description="ELM2" evidence="9">
    <location>
        <begin position="495"/>
        <end position="643"/>
    </location>
</feature>
<dbReference type="InterPro" id="IPR011011">
    <property type="entry name" value="Znf_FYVE_PHD"/>
</dbReference>
<dbReference type="InterPro" id="IPR001025">
    <property type="entry name" value="BAH_dom"/>
</dbReference>
<dbReference type="SUPFAM" id="SSF46689">
    <property type="entry name" value="Homeodomain-like"/>
    <property type="match status" value="1"/>
</dbReference>
<dbReference type="PROSITE" id="PS51038">
    <property type="entry name" value="BAH"/>
    <property type="match status" value="1"/>
</dbReference>
<sequence>MAQQSDSQVMIADSQSLLSTVRASPNTDSLKDMSADITAAPYGTRSRNRGGRVNYAEDKDIDMDVYDFYDKNHQDGAKKASRKSDVGTNGDNTPRPVTSRKAAAEEAKATGVSQNGSKDSTPSHSTTASQTAAAAPPPAAPSGNRKRKAATSTTLTVSNKKTTHAAQVSGAATWPDSNMLTFENCNYCVDGDGRMVADDGTVLEPNDHVYLVCEPPGEPYYLGRIMEFVHSPHAPSNGSRRVQMVRINWFYRPKDIGRKTTDTRLVFATMHSDVSPLTALRGKCCIRHRVDITDLDAFRKTPDSFWYEKLYDRYIQKNYDLLPTSTIVNVPDKVKKVLGERWKFVLVEQGRGKELTSAVKLCKRCTSYCASNDSVDCAVCQNTYHMNCVKPPLLKKPSRGFAWSCAACSRAQERRLEAHNAPNGVEPEEEDLFDEEDEDAHGIAADRTTPPEDDEHPQGTAEQVYQASLWPWRYLGMHCKPEDALDYDDRIHPRASTRIGPRHQANVSAWPGRPVEYVKPIETRKGRGVPKLSKEAQLAQEAERAARHKRPKWVQDEPPGYQARGEDPDENDLDSTSTRLWVPPPPDAISKDRLVGYMTKAQGMAKKLGLREHSTNLRDVALETLFRNNYDSATALKELPHTQPSTFKEPSVTPAEQKKFEEGVAKYGSELHLVMKHVKTMTPGEVVRYYYTWKKTERGKQVWGSYSGRKGKRLAKKEDTAASKAADDVADGDDDSAFDSSKALDKKRSFVCQFCSTTTSRQWRRAPTTQGLVNENGSKATSKDKGSQYVVALCRRCAELWRRYAIRWEDMDEVAKKVSQSGGKAWKRKQDEELLKELQAAQEMGLMTPDQASPPAPATNSQEPPRKKLKGAPEKPEKETDTTGSDAGSATTVVRRKEKEKTADSTPVPEMPKPRTLPCAICDQMEPLGDQQLSCRECRLTVHRHCYGVVDHRTQGKWLCDMCANDKSPQVSIRYKCTLCPVELTEKDFFEQPKLTHHKKKMSDKDRERERIEVQQARKAAELYRKRQEDLNRPVNPREPLKRTADNNWVHVTCATWTPEVKFGSAKALEPCEGIPSIARAKFDEVCQACNQRSGACISCQQCRLPYHVECAHQQGHALGFDIAPVKSSRRDHVQIVNIKGESGIMSAVMWCKDHVPTRTIAHQMHEVVNPETGLTALQLYVQTYKQADLSLTGSVRKANLMLSATRISAPSTAPPGGARHSSSAGMATTTSAPNPTTTPAPNGVAVHTQREEADEAEDAAANARQPGCKICITCGIDVTPKWWPIDDSQQRRLTNGHHGMIGLEAQKFVEQRKFQCHKCKMNPKTPASFVAHPTPAPVPEPQRKHLPTLNAPGPPPLQSPPTALPSSEYRANSMRPEMHTLLHHPASPHAPAPAPAPAPVAPPPACSSSHGPPPMGHSPMSQSHAVGLRPPPPATAPHGYHQAHPQAHHQPHPQAPPPSRPAYSDWGSQHHGSPPPPPPRHLNGGPHPPPPHGSVPPPPPVSSLATLRRPSMSGPPPVAPVPVSMPHPRGSPIYGSSMPPSPRRLNGPAPPLGYVPPYPSAPPHGHASSRPHSASPGSTNGALPPRAEAYSRGHPPQRPMYPGEMHGSPPMSRNGLPLPGGPSPVTPHHELATPGGGHGRRLPDTRPASGASASPSLRNLLS</sequence>
<keyword evidence="4" id="KW-0539">Nucleus</keyword>
<dbReference type="FunFam" id="2.30.30.490:FF:000018">
    <property type="entry name" value="Lid2 complex component snt2"/>
    <property type="match status" value="1"/>
</dbReference>
<dbReference type="FunFam" id="1.10.10.60:FF:000377">
    <property type="entry name" value="DNA-binding E3 ubiquitin-protein ligase"/>
    <property type="match status" value="1"/>
</dbReference>
<dbReference type="Pfam" id="PF00628">
    <property type="entry name" value="PHD"/>
    <property type="match status" value="1"/>
</dbReference>
<dbReference type="PROSITE" id="PS50016">
    <property type="entry name" value="ZF_PHD_2"/>
    <property type="match status" value="2"/>
</dbReference>
<evidence type="ECO:0000313" key="12">
    <source>
        <dbReference type="EMBL" id="KAG5970152.1"/>
    </source>
</evidence>
<feature type="compositionally biased region" description="Low complexity" evidence="6">
    <location>
        <begin position="120"/>
        <end position="134"/>
    </location>
</feature>
<feature type="compositionally biased region" description="Pro residues" evidence="6">
    <location>
        <begin position="1514"/>
        <end position="1526"/>
    </location>
</feature>
<gene>
    <name evidence="12" type="ORF">E4U56_007952</name>
</gene>
<dbReference type="GO" id="GO:0008270">
    <property type="term" value="F:zinc ion binding"/>
    <property type="evidence" value="ECO:0007669"/>
    <property type="project" value="UniProtKB-KW"/>
</dbReference>
<evidence type="ECO:0000256" key="1">
    <source>
        <dbReference type="ARBA" id="ARBA00022723"/>
    </source>
</evidence>
<feature type="domain" description="PHD-type" evidence="7">
    <location>
        <begin position="359"/>
        <end position="411"/>
    </location>
</feature>
<dbReference type="SMART" id="SM00717">
    <property type="entry name" value="SANT"/>
    <property type="match status" value="1"/>
</dbReference>
<feature type="domain" description="BAH" evidence="8">
    <location>
        <begin position="201"/>
        <end position="322"/>
    </location>
</feature>
<feature type="compositionally biased region" description="Acidic residues" evidence="6">
    <location>
        <begin position="728"/>
        <end position="737"/>
    </location>
</feature>
<dbReference type="InterPro" id="IPR029617">
    <property type="entry name" value="Snt2"/>
</dbReference>
<evidence type="ECO:0000256" key="4">
    <source>
        <dbReference type="ARBA" id="ARBA00023242"/>
    </source>
</evidence>
<dbReference type="Pfam" id="PF13831">
    <property type="entry name" value="PHD_2"/>
    <property type="match status" value="1"/>
</dbReference>
<dbReference type="Gene3D" id="1.10.10.60">
    <property type="entry name" value="Homeodomain-like"/>
    <property type="match status" value="1"/>
</dbReference>
<dbReference type="PROSITE" id="PS51293">
    <property type="entry name" value="SANT"/>
    <property type="match status" value="1"/>
</dbReference>
<evidence type="ECO:0000256" key="6">
    <source>
        <dbReference type="SAM" id="MobiDB-lite"/>
    </source>
</evidence>
<feature type="compositionally biased region" description="Polar residues" evidence="6">
    <location>
        <begin position="86"/>
        <end position="96"/>
    </location>
</feature>
<dbReference type="GO" id="GO:0036205">
    <property type="term" value="P:histone catabolic process"/>
    <property type="evidence" value="ECO:0007669"/>
    <property type="project" value="TreeGrafter"/>
</dbReference>
<feature type="compositionally biased region" description="Polar residues" evidence="6">
    <location>
        <begin position="882"/>
        <end position="892"/>
    </location>
</feature>
<feature type="region of interest" description="Disordered" evidence="6">
    <location>
        <begin position="17"/>
        <end position="62"/>
    </location>
</feature>
<name>A0A9P7MT67_9HYPO</name>
<feature type="region of interest" description="Disordered" evidence="6">
    <location>
        <begin position="418"/>
        <end position="439"/>
    </location>
</feature>
<feature type="compositionally biased region" description="Low complexity" evidence="6">
    <location>
        <begin position="1437"/>
        <end position="1446"/>
    </location>
</feature>
<feature type="compositionally biased region" description="Polar residues" evidence="6">
    <location>
        <begin position="17"/>
        <end position="28"/>
    </location>
</feature>
<dbReference type="GO" id="GO:0004842">
    <property type="term" value="F:ubiquitin-protein transferase activity"/>
    <property type="evidence" value="ECO:0007669"/>
    <property type="project" value="TreeGrafter"/>
</dbReference>
<feature type="domain" description="PHD-type" evidence="7">
    <location>
        <begin position="916"/>
        <end position="966"/>
    </location>
</feature>
<dbReference type="EMBL" id="SRPS01000084">
    <property type="protein sequence ID" value="KAG5970152.1"/>
    <property type="molecule type" value="Genomic_DNA"/>
</dbReference>
<keyword evidence="3" id="KW-0862">Zinc</keyword>
<feature type="compositionally biased region" description="Pro residues" evidence="6">
    <location>
        <begin position="1549"/>
        <end position="1563"/>
    </location>
</feature>
<feature type="compositionally biased region" description="Basic and acidic residues" evidence="6">
    <location>
        <begin position="74"/>
        <end position="85"/>
    </location>
</feature>
<dbReference type="InterPro" id="IPR000949">
    <property type="entry name" value="ELM2_dom"/>
</dbReference>
<feature type="compositionally biased region" description="Low complexity" evidence="6">
    <location>
        <begin position="1222"/>
        <end position="1243"/>
    </location>
</feature>
<evidence type="ECO:0000256" key="5">
    <source>
        <dbReference type="PROSITE-ProRule" id="PRU00146"/>
    </source>
</evidence>
<evidence type="ECO:0000259" key="8">
    <source>
        <dbReference type="PROSITE" id="PS51038"/>
    </source>
</evidence>
<dbReference type="PANTHER" id="PTHR47672">
    <property type="entry name" value="E3 UBIQUITIN-PROTEIN LIGASE SNT2"/>
    <property type="match status" value="1"/>
</dbReference>
<evidence type="ECO:0000256" key="2">
    <source>
        <dbReference type="ARBA" id="ARBA00022771"/>
    </source>
</evidence>
<feature type="compositionally biased region" description="Polar residues" evidence="6">
    <location>
        <begin position="1652"/>
        <end position="1663"/>
    </location>
</feature>
<comment type="caution">
    <text evidence="12">The sequence shown here is derived from an EMBL/GenBank/DDBJ whole genome shotgun (WGS) entry which is preliminary data.</text>
</comment>
<keyword evidence="1" id="KW-0479">Metal-binding</keyword>
<organism evidence="12 13">
    <name type="scientific">Claviceps arundinis</name>
    <dbReference type="NCBI Taxonomy" id="1623583"/>
    <lineage>
        <taxon>Eukaryota</taxon>
        <taxon>Fungi</taxon>
        <taxon>Dikarya</taxon>
        <taxon>Ascomycota</taxon>
        <taxon>Pezizomycotina</taxon>
        <taxon>Sordariomycetes</taxon>
        <taxon>Hypocreomycetidae</taxon>
        <taxon>Hypocreales</taxon>
        <taxon>Clavicipitaceae</taxon>
        <taxon>Claviceps</taxon>
    </lineage>
</organism>
<feature type="region of interest" description="Disordered" evidence="6">
    <location>
        <begin position="714"/>
        <end position="737"/>
    </location>
</feature>
<feature type="region of interest" description="Disordered" evidence="6">
    <location>
        <begin position="74"/>
        <end position="158"/>
    </location>
</feature>
<evidence type="ECO:0000259" key="11">
    <source>
        <dbReference type="PROSITE" id="PS51805"/>
    </source>
</evidence>
<evidence type="ECO:0000259" key="9">
    <source>
        <dbReference type="PROSITE" id="PS51156"/>
    </source>
</evidence>
<dbReference type="Proteomes" id="UP000784919">
    <property type="component" value="Unassembled WGS sequence"/>
</dbReference>
<dbReference type="GO" id="GO:0003682">
    <property type="term" value="F:chromatin binding"/>
    <property type="evidence" value="ECO:0007669"/>
    <property type="project" value="InterPro"/>
</dbReference>
<dbReference type="InterPro" id="IPR009057">
    <property type="entry name" value="Homeodomain-like_sf"/>
</dbReference>
<dbReference type="InterPro" id="IPR019787">
    <property type="entry name" value="Znf_PHD-finger"/>
</dbReference>